<evidence type="ECO:0000313" key="1">
    <source>
        <dbReference type="EMBL" id="CAM9320211.1"/>
    </source>
</evidence>
<sequence>MAVTTRLTWNEERSFQKLLGNVSLRLLYKSSVHGNDIAEMQNRCRCQGSTLTVIYHSDNIFGIFMLGHGSEMSKSFIEPNASFFFSLQKDETMEMKSVFLNSTVTSNFKSLIFNFSSYDNKYLSLNFSNRCINIPRFLKEKLRAKSDSDSPYLECEVFRVEGIKNETGYINRITRATHITEQYRIYSIKDGKNGQSLPFRLCDSMGLDENEGVGLCVDDIPHILKGCVPDRYKFSPHKPITPKHPTSITSPSLKDRIHCVAFVFDINSMDNLSYKMMAKFKQIQKEVINCGVAQVALLTKVKNCNEVLQDNFLKMNKAMISQSQIQNVNRRLGIPLSRILVVENYASEREMGPLKDILILSALKQMFRAADDFLEDLPLE</sequence>
<proteinExistence type="predicted"/>
<dbReference type="Proteomes" id="UP001162501">
    <property type="component" value="Chromosome 1"/>
</dbReference>
<gene>
    <name evidence="1" type="ORF">MRATA1EN22A_LOCUS913</name>
</gene>
<dbReference type="EMBL" id="OX596085">
    <property type="protein sequence ID" value="CAM9320211.1"/>
    <property type="molecule type" value="Genomic_DNA"/>
</dbReference>
<organism evidence="1 2">
    <name type="scientific">Rangifer tarandus platyrhynchus</name>
    <name type="common">Svalbard reindeer</name>
    <dbReference type="NCBI Taxonomy" id="3082113"/>
    <lineage>
        <taxon>Eukaryota</taxon>
        <taxon>Metazoa</taxon>
        <taxon>Chordata</taxon>
        <taxon>Craniata</taxon>
        <taxon>Vertebrata</taxon>
        <taxon>Euteleostomi</taxon>
        <taxon>Mammalia</taxon>
        <taxon>Eutheria</taxon>
        <taxon>Laurasiatheria</taxon>
        <taxon>Artiodactyla</taxon>
        <taxon>Ruminantia</taxon>
        <taxon>Pecora</taxon>
        <taxon>Cervidae</taxon>
        <taxon>Odocoileinae</taxon>
        <taxon>Rangifer</taxon>
    </lineage>
</organism>
<name>A0AC59Y2B1_RANTA</name>
<protein>
    <submittedName>
        <fullName evidence="1">Uncharacterized protein</fullName>
    </submittedName>
</protein>
<evidence type="ECO:0000313" key="2">
    <source>
        <dbReference type="Proteomes" id="UP001162501"/>
    </source>
</evidence>
<accession>A0AC59Y2B1</accession>
<reference evidence="1" key="1">
    <citation type="submission" date="2023-05" db="EMBL/GenBank/DDBJ databases">
        <authorList>
            <consortium name="ELIXIR-Norway"/>
        </authorList>
    </citation>
    <scope>NUCLEOTIDE SEQUENCE</scope>
</reference>
<reference evidence="1" key="2">
    <citation type="submission" date="2025-03" db="EMBL/GenBank/DDBJ databases">
        <authorList>
            <consortium name="ELIXIR-Norway"/>
            <consortium name="Elixir Norway"/>
        </authorList>
    </citation>
    <scope>NUCLEOTIDE SEQUENCE</scope>
</reference>